<evidence type="ECO:0000313" key="2">
    <source>
        <dbReference type="EMBL" id="RBW71031.1"/>
    </source>
</evidence>
<gene>
    <name evidence="2" type="ORF">DS031_03300</name>
</gene>
<organism evidence="2 3">
    <name type="scientific">Bacillus taeanensis</name>
    <dbReference type="NCBI Taxonomy" id="273032"/>
    <lineage>
        <taxon>Bacteria</taxon>
        <taxon>Bacillati</taxon>
        <taxon>Bacillota</taxon>
        <taxon>Bacilli</taxon>
        <taxon>Bacillales</taxon>
        <taxon>Bacillaceae</taxon>
        <taxon>Bacillus</taxon>
    </lineage>
</organism>
<keyword evidence="3" id="KW-1185">Reference proteome</keyword>
<dbReference type="AlphaFoldDB" id="A0A366Y4B2"/>
<sequence>MDFLSREEVISGMNHSLEPMLERYKLDEVGIYEEEGEGETYYMGYTIKKDNKVFMVHLPYEKNQQGELAVKDSNWTIQIEGNEMKNCKTLDQVFNQIDRIGH</sequence>
<dbReference type="Proteomes" id="UP000253314">
    <property type="component" value="Unassembled WGS sequence"/>
</dbReference>
<proteinExistence type="predicted"/>
<dbReference type="EMBL" id="QOCW01000002">
    <property type="protein sequence ID" value="RBW71031.1"/>
    <property type="molecule type" value="Genomic_DNA"/>
</dbReference>
<dbReference type="InterPro" id="IPR028990">
    <property type="entry name" value="GK1464-like"/>
</dbReference>
<dbReference type="OrthoDB" id="2968163at2"/>
<feature type="domain" description="GK1464-like" evidence="1">
    <location>
        <begin position="3"/>
        <end position="97"/>
    </location>
</feature>
<protein>
    <recommendedName>
        <fullName evidence="1">GK1464-like domain-containing protein</fullName>
    </recommendedName>
</protein>
<dbReference type="SUPFAM" id="SSF143579">
    <property type="entry name" value="GK1464-like"/>
    <property type="match status" value="1"/>
</dbReference>
<dbReference type="InterPro" id="IPR040915">
    <property type="entry name" value="GK1464-like_dom"/>
</dbReference>
<name>A0A366Y4B2_9BACI</name>
<dbReference type="RefSeq" id="WP_113804511.1">
    <property type="nucleotide sequence ID" value="NZ_QOCW01000002.1"/>
</dbReference>
<evidence type="ECO:0000259" key="1">
    <source>
        <dbReference type="Pfam" id="PF18681"/>
    </source>
</evidence>
<reference evidence="2 3" key="1">
    <citation type="submission" date="2018-07" db="EMBL/GenBank/DDBJ databases">
        <title>Lottiidibacillus patelloidae gen. nov., sp. nov., isolated from the intestinal tract of a marine limpet and the reclassification of B. taeanensis BH030017T, B. algicola KMM 3737T and B. hwajinpoensis SW-72T as genus Lottiidibacillus.</title>
        <authorList>
            <person name="Liu R."/>
            <person name="Huang Z."/>
        </authorList>
    </citation>
    <scope>NUCLEOTIDE SEQUENCE [LARGE SCALE GENOMIC DNA]</scope>
    <source>
        <strain evidence="2 3">BH030017</strain>
    </source>
</reference>
<dbReference type="Pfam" id="PF18681">
    <property type="entry name" value="DUF5634"/>
    <property type="match status" value="1"/>
</dbReference>
<accession>A0A366Y4B2</accession>
<evidence type="ECO:0000313" key="3">
    <source>
        <dbReference type="Proteomes" id="UP000253314"/>
    </source>
</evidence>
<dbReference type="Gene3D" id="3.30.70.1480">
    <property type="entry name" value="GK1464-like"/>
    <property type="match status" value="1"/>
</dbReference>
<comment type="caution">
    <text evidence="2">The sequence shown here is derived from an EMBL/GenBank/DDBJ whole genome shotgun (WGS) entry which is preliminary data.</text>
</comment>